<dbReference type="InterPro" id="IPR023407">
    <property type="entry name" value="Ribosomal_eS27_Zn-bd_dom_sf"/>
</dbReference>
<dbReference type="GO" id="GO:0008270">
    <property type="term" value="F:zinc ion binding"/>
    <property type="evidence" value="ECO:0007669"/>
    <property type="project" value="UniProtKB-KW"/>
</dbReference>
<dbReference type="Gene3D" id="2.20.25.100">
    <property type="entry name" value="Zn-binding ribosomal proteins"/>
    <property type="match status" value="1"/>
</dbReference>
<keyword evidence="8" id="KW-1185">Reference proteome</keyword>
<name>A0A4D6MBE9_VIGUN</name>
<evidence type="ECO:0000256" key="1">
    <source>
        <dbReference type="ARBA" id="ARBA00001947"/>
    </source>
</evidence>
<dbReference type="AlphaFoldDB" id="A0A4D6MBE9"/>
<dbReference type="GO" id="GO:0006412">
    <property type="term" value="P:translation"/>
    <property type="evidence" value="ECO:0007669"/>
    <property type="project" value="InterPro"/>
</dbReference>
<keyword evidence="4 7" id="KW-0689">Ribosomal protein</keyword>
<dbReference type="EMBL" id="CP039350">
    <property type="protein sequence ID" value="QCD97104.1"/>
    <property type="molecule type" value="Genomic_DNA"/>
</dbReference>
<dbReference type="InterPro" id="IPR011332">
    <property type="entry name" value="Ribosomal_zn-bd"/>
</dbReference>
<keyword evidence="5" id="KW-0687">Ribonucleoprotein</keyword>
<evidence type="ECO:0000256" key="2">
    <source>
        <dbReference type="ARBA" id="ARBA00010919"/>
    </source>
</evidence>
<comment type="cofactor">
    <cofactor evidence="1">
        <name>Zn(2+)</name>
        <dbReference type="ChEBI" id="CHEBI:29105"/>
    </cofactor>
</comment>
<dbReference type="GO" id="GO:0003723">
    <property type="term" value="F:RNA binding"/>
    <property type="evidence" value="ECO:0007669"/>
    <property type="project" value="InterPro"/>
</dbReference>
<gene>
    <name evidence="7" type="ORF">DEO72_LG6g1814</name>
</gene>
<accession>A0A4D6MBE9</accession>
<dbReference type="Proteomes" id="UP000501690">
    <property type="component" value="Linkage Group LG6"/>
</dbReference>
<organism evidence="7 8">
    <name type="scientific">Vigna unguiculata</name>
    <name type="common">Cowpea</name>
    <dbReference type="NCBI Taxonomy" id="3917"/>
    <lineage>
        <taxon>Eukaryota</taxon>
        <taxon>Viridiplantae</taxon>
        <taxon>Streptophyta</taxon>
        <taxon>Embryophyta</taxon>
        <taxon>Tracheophyta</taxon>
        <taxon>Spermatophyta</taxon>
        <taxon>Magnoliopsida</taxon>
        <taxon>eudicotyledons</taxon>
        <taxon>Gunneridae</taxon>
        <taxon>Pentapetalae</taxon>
        <taxon>rosids</taxon>
        <taxon>fabids</taxon>
        <taxon>Fabales</taxon>
        <taxon>Fabaceae</taxon>
        <taxon>Papilionoideae</taxon>
        <taxon>50 kb inversion clade</taxon>
        <taxon>NPAAA clade</taxon>
        <taxon>indigoferoid/millettioid clade</taxon>
        <taxon>Phaseoleae</taxon>
        <taxon>Vigna</taxon>
    </lineage>
</organism>
<protein>
    <submittedName>
        <fullName evidence="7">Small subunit ribosomal protein S27e</fullName>
    </submittedName>
</protein>
<dbReference type="Pfam" id="PF11955">
    <property type="entry name" value="PORR"/>
    <property type="match status" value="1"/>
</dbReference>
<dbReference type="GO" id="GO:1990904">
    <property type="term" value="C:ribonucleoprotein complex"/>
    <property type="evidence" value="ECO:0007669"/>
    <property type="project" value="UniProtKB-KW"/>
</dbReference>
<dbReference type="InterPro" id="IPR021099">
    <property type="entry name" value="PORR_domain"/>
</dbReference>
<feature type="domain" description="PORR" evidence="6">
    <location>
        <begin position="81"/>
        <end position="174"/>
    </location>
</feature>
<evidence type="ECO:0000256" key="5">
    <source>
        <dbReference type="ARBA" id="ARBA00023274"/>
    </source>
</evidence>
<dbReference type="SUPFAM" id="SSF57829">
    <property type="entry name" value="Zn-binding ribosomal proteins"/>
    <property type="match status" value="1"/>
</dbReference>
<evidence type="ECO:0000256" key="4">
    <source>
        <dbReference type="ARBA" id="ARBA00022980"/>
    </source>
</evidence>
<proteinExistence type="inferred from homology"/>
<evidence type="ECO:0000259" key="6">
    <source>
        <dbReference type="Pfam" id="PF11955"/>
    </source>
</evidence>
<evidence type="ECO:0000256" key="3">
    <source>
        <dbReference type="ARBA" id="ARBA00022833"/>
    </source>
</evidence>
<dbReference type="FunFam" id="2.20.25.100:FF:000001">
    <property type="entry name" value="40S ribosomal protein S27"/>
    <property type="match status" value="1"/>
</dbReference>
<dbReference type="GO" id="GO:0005840">
    <property type="term" value="C:ribosome"/>
    <property type="evidence" value="ECO:0007669"/>
    <property type="project" value="UniProtKB-KW"/>
</dbReference>
<keyword evidence="3" id="KW-0862">Zinc</keyword>
<evidence type="ECO:0000313" key="7">
    <source>
        <dbReference type="EMBL" id="QCD97104.1"/>
    </source>
</evidence>
<dbReference type="InterPro" id="IPR000592">
    <property type="entry name" value="Ribosomal_eS27"/>
</dbReference>
<comment type="similarity">
    <text evidence="2">Belongs to the eukaryotic ribosomal protein eS27 family.</text>
</comment>
<reference evidence="7 8" key="1">
    <citation type="submission" date="2019-04" db="EMBL/GenBank/DDBJ databases">
        <title>An improved genome assembly and genetic linkage map for asparagus bean, Vigna unguiculata ssp. sesquipedialis.</title>
        <authorList>
            <person name="Xia Q."/>
            <person name="Zhang R."/>
            <person name="Dong Y."/>
        </authorList>
    </citation>
    <scope>NUCLEOTIDE SEQUENCE [LARGE SCALE GENOMIC DNA]</scope>
    <source>
        <tissue evidence="7">Leaf</tissue>
    </source>
</reference>
<dbReference type="PANTHER" id="PTHR11594">
    <property type="entry name" value="40S RIBOSOMAL PROTEIN S27"/>
    <property type="match status" value="1"/>
</dbReference>
<sequence>MVLQNDIDLLNPPAELEKRKHKLKRLVQSPNSFFMDVKCQGCFNITTVFSHSQTVVVCGNCQTVLCQPTGGRARLTEGHVERYEKRVVSVLHELLSFTMEKIVEVDQLAPFRRDVGIGVNVRELLLRHPGIFYISAKGKTLTVFLKEAYRNGGLIESNPVYEARRNMLDLVLLGYRKTRKLLAGAAAKEESSVVVCEVNEEGERQ</sequence>
<dbReference type="HAMAP" id="MF_00371">
    <property type="entry name" value="Ribosomal_eS27"/>
    <property type="match status" value="1"/>
</dbReference>
<dbReference type="GO" id="GO:0003735">
    <property type="term" value="F:structural constituent of ribosome"/>
    <property type="evidence" value="ECO:0007669"/>
    <property type="project" value="InterPro"/>
</dbReference>
<dbReference type="PROSITE" id="PS01168">
    <property type="entry name" value="RIBOSOMAL_S27E"/>
    <property type="match status" value="1"/>
</dbReference>
<evidence type="ECO:0000313" key="8">
    <source>
        <dbReference type="Proteomes" id="UP000501690"/>
    </source>
</evidence>